<dbReference type="PANTHER" id="PTHR22427:SF2">
    <property type="entry name" value="BTB_POZ DOMAIN-CONTAINING PROTEIN 8"/>
    <property type="match status" value="1"/>
</dbReference>
<feature type="compositionally biased region" description="Polar residues" evidence="1">
    <location>
        <begin position="1122"/>
        <end position="1134"/>
    </location>
</feature>
<feature type="compositionally biased region" description="Basic and acidic residues" evidence="1">
    <location>
        <begin position="1449"/>
        <end position="1462"/>
    </location>
</feature>
<feature type="compositionally biased region" description="Polar residues" evidence="1">
    <location>
        <begin position="751"/>
        <end position="773"/>
    </location>
</feature>
<gene>
    <name evidence="3" type="ORF">Q8A67_014508</name>
</gene>
<dbReference type="EMBL" id="JAUYZG010000014">
    <property type="protein sequence ID" value="KAK2889133.1"/>
    <property type="molecule type" value="Genomic_DNA"/>
</dbReference>
<dbReference type="Pfam" id="PF26017">
    <property type="entry name" value="BACK_BTBD8"/>
    <property type="match status" value="1"/>
</dbReference>
<dbReference type="SUPFAM" id="SSF54695">
    <property type="entry name" value="POZ domain"/>
    <property type="match status" value="2"/>
</dbReference>
<dbReference type="PANTHER" id="PTHR22427">
    <property type="entry name" value="GH15728P"/>
    <property type="match status" value="1"/>
</dbReference>
<feature type="compositionally biased region" description="Polar residues" evidence="1">
    <location>
        <begin position="900"/>
        <end position="911"/>
    </location>
</feature>
<feature type="compositionally biased region" description="Polar residues" evidence="1">
    <location>
        <begin position="928"/>
        <end position="944"/>
    </location>
</feature>
<dbReference type="Pfam" id="PF00651">
    <property type="entry name" value="BTB"/>
    <property type="match status" value="2"/>
</dbReference>
<feature type="compositionally biased region" description="Low complexity" evidence="1">
    <location>
        <begin position="1465"/>
        <end position="1474"/>
    </location>
</feature>
<organism evidence="3 4">
    <name type="scientific">Cirrhinus molitorella</name>
    <name type="common">mud carp</name>
    <dbReference type="NCBI Taxonomy" id="172907"/>
    <lineage>
        <taxon>Eukaryota</taxon>
        <taxon>Metazoa</taxon>
        <taxon>Chordata</taxon>
        <taxon>Craniata</taxon>
        <taxon>Vertebrata</taxon>
        <taxon>Euteleostomi</taxon>
        <taxon>Actinopterygii</taxon>
        <taxon>Neopterygii</taxon>
        <taxon>Teleostei</taxon>
        <taxon>Ostariophysi</taxon>
        <taxon>Cypriniformes</taxon>
        <taxon>Cyprinidae</taxon>
        <taxon>Labeoninae</taxon>
        <taxon>Labeonini</taxon>
        <taxon>Cirrhinus</taxon>
    </lineage>
</organism>
<feature type="compositionally biased region" description="Basic and acidic residues" evidence="1">
    <location>
        <begin position="871"/>
        <end position="880"/>
    </location>
</feature>
<dbReference type="SMART" id="SM00225">
    <property type="entry name" value="BTB"/>
    <property type="match status" value="2"/>
</dbReference>
<dbReference type="Pfam" id="PF15363">
    <property type="entry name" value="BTBD8_C"/>
    <property type="match status" value="1"/>
</dbReference>
<feature type="domain" description="BTB" evidence="2">
    <location>
        <begin position="117"/>
        <end position="180"/>
    </location>
</feature>
<feature type="compositionally biased region" description="Basic and acidic residues" evidence="1">
    <location>
        <begin position="1516"/>
        <end position="1533"/>
    </location>
</feature>
<feature type="region of interest" description="Disordered" evidence="1">
    <location>
        <begin position="581"/>
        <end position="1320"/>
    </location>
</feature>
<feature type="compositionally biased region" description="Low complexity" evidence="1">
    <location>
        <begin position="812"/>
        <end position="828"/>
    </location>
</feature>
<feature type="compositionally biased region" description="Low complexity" evidence="1">
    <location>
        <begin position="615"/>
        <end position="628"/>
    </location>
</feature>
<sequence>MLLVGKKGGTGAACGKDVGMCVPWGDRAGTSAPCGNKAGLGISYGEQMDAPLHSVRCLSSQKCADVWAQQFGNNMSSTEAAREFQAKERKCRNQLKKRLANTLSRDLNRLLQEEQETDVTLCVGSAVQLKAHRAVLLARAPHLLQGAEATTPVIHLQGIEPSALKDFLQKVYTEDKCLVKDKSTLNIHNGHSLVVNGTAADGHDVDSQVSSDQGSEHLEPASGLGADLLALYQRADMSDISIQVADRVFSAHRAILCARSEYFRAMLCGSWMESLRQCITLQGLGPDEMEILLNFMYGAIVDFPPGTNVSQVVLAADMLGLEGLKDVAEMVLTRDYCRFFPKPVDGVQRSILECLAITHSIGLHDLYCSCVRWVAEHFVKCWSERNFALLPPELQKDCLNTVTKNMTVQSVVSVLCGSEQLIGSLPEVKWAKQVLSLASELQEECLRMIVTHLPQVTHTAAFHDLRRREEFTRDPTLLRKVCIAVREGVTVENCCDLFTAVNRLSVDPTEIDVITEYQANQEDVEPFRRELCSLRTKLWTFLLQSFFAVRHTQGWDALQPRYREKILAAALDKGDCRRLGKKPVLTSSQKPTKCLSGTSSPCDSPTHPSIKVSQAPRASPARSVAVASGTMKSDALGPTAHTAPSGKTKASNNTSLRSKNDKVKPTQTPAKTKTTSTVKPVLNGTGGGATRENSTALGARGSPTGKTVLDRKPNPGARPKSSPAGSDLLAGQAKGGKVQKNTMSGKDLPQESASNAQNTPCNSGSTSPDNSAGSPRKNGHSTPTGLRSKLQAKAPTKSPLTKPAQKPDADKTSSPTNKSSKTKPTTTSRAVPGIPASRSDPKSKSTVSGLSENHASSRPGSALSSKKPASPRKEVEKDISKPATTKKTTKAISESRPSVKASTSSSRQSPAVPNKTGPKQKVPEALPTKSSVKSSGAGKNSTPAGSKKPGTAVKDAVSSPKHSDLKKVNSASTEGKTRSKEQVTSSLESSKVPSSLEQHSLLSPAVLDQPEAINIKDTSATSAKDQDMEKSSDQMNKLSSMEVKTQSVTPDVHAVASGQSEVSGSKLATGHAIPPRVTGPDQGLNSTNSLKDSDLPPDTPCSLGSIETPLEDSWNGLHPQVSPESETGSATTSSDDIKPRSEDYDAGGSQDDDCCSHERGVSKCGTMRCPDFLGRSSSDTSTPEELKMYESGAGLRVEVRLRGREAETTSEEEAGRQRPRSWIRKDEVPLGEEPCEMDTTLKNLKGVQDHQLFSSEEEEEEEDEEETEDERSEVEVLPRGIAPPIAEPPPQFQGIVNLAFEDPAEQENEQPEYQSASNFRRSVLLSVDECEELGCEEGGAQTPTHESSDAFTHGDVFDGEPHNSQPDYRSQQSTSTVSGNHISNHQENGQEPKPTVFLTEVRGSPQEDCAHNQSDAPVKDKDNSDVPAQERPSHLDLRLTEQYGNLQPKHIDSRKADLRLDLPEPASSPAHSPAGDIDGCDTLDQTCTHDRRSSKALSPIYEMDLGEALEQSMDADRNNDHQQEESHQEGKEVETEEVDNEDSKFAEKDWSLLRQLLSDQESSLGVINSVPEDLNLAQYLIKQTLSLSRDCLNEQDYLYHEKDTFKRWAELISPLEDSTTSITVTSFSPEDAASPQGEWTIVELETHH</sequence>
<dbReference type="Proteomes" id="UP001187343">
    <property type="component" value="Unassembled WGS sequence"/>
</dbReference>
<accession>A0AA88PKF2</accession>
<keyword evidence="4" id="KW-1185">Reference proteome</keyword>
<feature type="compositionally biased region" description="Acidic residues" evidence="1">
    <location>
        <begin position="1255"/>
        <end position="1272"/>
    </location>
</feature>
<proteinExistence type="predicted"/>
<evidence type="ECO:0000259" key="2">
    <source>
        <dbReference type="PROSITE" id="PS50097"/>
    </source>
</evidence>
<dbReference type="Gene3D" id="3.30.710.10">
    <property type="entry name" value="Potassium Channel Kv1.1, Chain A"/>
    <property type="match status" value="2"/>
</dbReference>
<feature type="compositionally biased region" description="Basic and acidic residues" evidence="1">
    <location>
        <begin position="1197"/>
        <end position="1207"/>
    </location>
</feature>
<feature type="compositionally biased region" description="Polar residues" evidence="1">
    <location>
        <begin position="648"/>
        <end position="657"/>
    </location>
</feature>
<dbReference type="CDD" id="cd18490">
    <property type="entry name" value="BACK_BTBD8"/>
    <property type="match status" value="1"/>
</dbReference>
<feature type="region of interest" description="Disordered" evidence="1">
    <location>
        <begin position="1334"/>
        <end position="1481"/>
    </location>
</feature>
<feature type="compositionally biased region" description="Low complexity" evidence="1">
    <location>
        <begin position="665"/>
        <end position="681"/>
    </location>
</feature>
<reference evidence="3" key="1">
    <citation type="submission" date="2023-08" db="EMBL/GenBank/DDBJ databases">
        <title>Chromosome-level Genome Assembly of mud carp (Cirrhinus molitorella).</title>
        <authorList>
            <person name="Liu H."/>
        </authorList>
    </citation>
    <scope>NUCLEOTIDE SEQUENCE</scope>
    <source>
        <strain evidence="3">Prfri</strain>
        <tissue evidence="3">Muscle</tissue>
    </source>
</reference>
<feature type="compositionally biased region" description="Polar residues" evidence="1">
    <location>
        <begin position="1311"/>
        <end position="1320"/>
    </location>
</feature>
<feature type="compositionally biased region" description="Polar residues" evidence="1">
    <location>
        <begin position="1033"/>
        <end position="1049"/>
    </location>
</feature>
<name>A0AA88PKF2_9TELE</name>
<dbReference type="InterPro" id="IPR027907">
    <property type="entry name" value="BTBD8_C"/>
</dbReference>
<feature type="compositionally biased region" description="Low complexity" evidence="1">
    <location>
        <begin position="985"/>
        <end position="997"/>
    </location>
</feature>
<dbReference type="InterPro" id="IPR043225">
    <property type="entry name" value="BACK_BTBD8"/>
</dbReference>
<feature type="compositionally biased region" description="Polar residues" evidence="1">
    <location>
        <begin position="1362"/>
        <end position="1389"/>
    </location>
</feature>
<protein>
    <recommendedName>
        <fullName evidence="2">BTB domain-containing protein</fullName>
    </recommendedName>
</protein>
<comment type="caution">
    <text evidence="3">The sequence shown here is derived from an EMBL/GenBank/DDBJ whole genome shotgun (WGS) entry which is preliminary data.</text>
</comment>
<dbReference type="InterPro" id="IPR000210">
    <property type="entry name" value="BTB/POZ_dom"/>
</dbReference>
<feature type="domain" description="BTB" evidence="2">
    <location>
        <begin position="238"/>
        <end position="305"/>
    </location>
</feature>
<dbReference type="CDD" id="cd18286">
    <property type="entry name" value="BTB2_POZ_BTBD8"/>
    <property type="match status" value="1"/>
</dbReference>
<evidence type="ECO:0000256" key="1">
    <source>
        <dbReference type="SAM" id="MobiDB-lite"/>
    </source>
</evidence>
<dbReference type="PROSITE" id="PS50097">
    <property type="entry name" value="BTB"/>
    <property type="match status" value="2"/>
</dbReference>
<feature type="compositionally biased region" description="Polar residues" evidence="1">
    <location>
        <begin position="844"/>
        <end position="864"/>
    </location>
</feature>
<feature type="region of interest" description="Disordered" evidence="1">
    <location>
        <begin position="1516"/>
        <end position="1543"/>
    </location>
</feature>
<dbReference type="InterPro" id="IPR011333">
    <property type="entry name" value="SKP1/BTB/POZ_sf"/>
</dbReference>
<evidence type="ECO:0000313" key="3">
    <source>
        <dbReference type="EMBL" id="KAK2889133.1"/>
    </source>
</evidence>
<evidence type="ECO:0000313" key="4">
    <source>
        <dbReference type="Proteomes" id="UP001187343"/>
    </source>
</evidence>
<feature type="compositionally biased region" description="Polar residues" evidence="1">
    <location>
        <begin position="585"/>
        <end position="607"/>
    </location>
</feature>